<dbReference type="SMART" id="SM00534">
    <property type="entry name" value="MUTSac"/>
    <property type="match status" value="1"/>
</dbReference>
<dbReference type="GO" id="GO:0005634">
    <property type="term" value="C:nucleus"/>
    <property type="evidence" value="ECO:0007669"/>
    <property type="project" value="TreeGrafter"/>
</dbReference>
<dbReference type="Pfam" id="PF05192">
    <property type="entry name" value="MutS_III"/>
    <property type="match status" value="1"/>
</dbReference>
<feature type="domain" description="DNA mismatch repair protein MutS core" evidence="6">
    <location>
        <begin position="366"/>
        <end position="642"/>
    </location>
</feature>
<feature type="compositionally biased region" description="Polar residues" evidence="5">
    <location>
        <begin position="51"/>
        <end position="64"/>
    </location>
</feature>
<feature type="compositionally biased region" description="Acidic residues" evidence="5">
    <location>
        <begin position="904"/>
        <end position="917"/>
    </location>
</feature>
<evidence type="ECO:0008006" key="10">
    <source>
        <dbReference type="Google" id="ProtNLM"/>
    </source>
</evidence>
<sequence>MNGRPRPPPPRSNASFSQSSVSEWSTLPPSSRRGRGRGRGGSGKRSDSNKTESNGYDSSGSVSTDRGGGQIAKRFKTPNGGNVLAPLFERGRNRGRGRLGRIQEVQEEDSGPSGGVGLVLGVGGGEGEYEEEEEDLIKDKRVLSFHAPAQGSIAGAWYDPEERKIQVLEDTKDTVSWDLAWLMMEQVHPQLIIMSSKTVNSLVRQVETYKSENNACELLLLPFKSCTARSAALNLASIRLPDRSSPFQPVASSPADDDDSGAIPNEEGVNDNDAGMGQVRLSLVKLGCWVNLAAPLAVIATGILVDQVKRSLIPNNATGPQWRPILELTALESMELDRRMQINQDALTSLAIFDTEAHAFMHKATKPALSIFGLLDTTVTPLGRKLFHSWHLRPLVDLHEIRARHDAIDLLTAPQNISVTESIRRELRNVRNVPAKCTKVRNGNGGYREWKCLIDALSAAIEIKNMVTGLQGPLVVPIIDKIDQTFEGGLRAFTVKMNEFNQVAGIICKQIPYGLTRSVNVVYFPQLGYLAVVQADSDEPPIIPRWQHKFRTGDKFYYKTEEMINLDEHFGDLHVLIVERQIEIVQVLVAHLQEVEFDLLATIDVVAELDCAVKTYSLTRPTIIEEPDLVIEGGRHLLYEKSVQRYITNDIGLSAGTEGEYNSMLVVTGANGSGKSAYGKQTALIAFMAQIGSFVPADRATIGVCDKNSRILFETRLGIHDRSRTGTCATDGAGLLAGVIEHLLKGPCPRTIVLTHFHDLFTKQFLSDDLFINFCHMKTFLVQDSNEMHYLYKVVPTMSTSSYAAECALRHGVPEEIVERARYVTDCVSKFQVAKLHDSRMTDEQKRDMDAAEALARRFLTWVIDPEIEDVKEKLMDMLEETEPKYDVKAEVQMVDEMPHDDQFGDGESVEPSEEGM</sequence>
<feature type="domain" description="DNA mismatch repair proteins mutS family" evidence="7">
    <location>
        <begin position="662"/>
        <end position="826"/>
    </location>
</feature>
<dbReference type="SUPFAM" id="SSF52540">
    <property type="entry name" value="P-loop containing nucleoside triphosphate hydrolases"/>
    <property type="match status" value="1"/>
</dbReference>
<name>A0AAW0YI33_9TREE</name>
<dbReference type="Proteomes" id="UP001388673">
    <property type="component" value="Unassembled WGS sequence"/>
</dbReference>
<gene>
    <name evidence="8" type="ORF">IAR55_006680</name>
</gene>
<reference evidence="8 9" key="1">
    <citation type="journal article" date="2024" name="bioRxiv">
        <title>Comparative genomics of Cryptococcus and Kwoniella reveals pathogenesis evolution and contrasting karyotype dynamics via intercentromeric recombination or chromosome fusion.</title>
        <authorList>
            <person name="Coelho M.A."/>
            <person name="David-Palma M."/>
            <person name="Shea T."/>
            <person name="Bowers K."/>
            <person name="McGinley-Smith S."/>
            <person name="Mohammad A.W."/>
            <person name="Gnirke A."/>
            <person name="Yurkov A.M."/>
            <person name="Nowrousian M."/>
            <person name="Sun S."/>
            <person name="Cuomo C.A."/>
            <person name="Heitman J."/>
        </authorList>
    </citation>
    <scope>NUCLEOTIDE SEQUENCE [LARGE SCALE GENOMIC DNA]</scope>
    <source>
        <strain evidence="8 9">CBS 13917</strain>
    </source>
</reference>
<dbReference type="InterPro" id="IPR007696">
    <property type="entry name" value="DNA_mismatch_repair_MutS_core"/>
</dbReference>
<evidence type="ECO:0000256" key="1">
    <source>
        <dbReference type="ARBA" id="ARBA00006271"/>
    </source>
</evidence>
<organism evidence="8 9">
    <name type="scientific">Kwoniella newhampshirensis</name>
    <dbReference type="NCBI Taxonomy" id="1651941"/>
    <lineage>
        <taxon>Eukaryota</taxon>
        <taxon>Fungi</taxon>
        <taxon>Dikarya</taxon>
        <taxon>Basidiomycota</taxon>
        <taxon>Agaricomycotina</taxon>
        <taxon>Tremellomycetes</taxon>
        <taxon>Tremellales</taxon>
        <taxon>Cryptococcaceae</taxon>
        <taxon>Kwoniella</taxon>
    </lineage>
</organism>
<dbReference type="GO" id="GO:0030983">
    <property type="term" value="F:mismatched DNA binding"/>
    <property type="evidence" value="ECO:0007669"/>
    <property type="project" value="InterPro"/>
</dbReference>
<dbReference type="AlphaFoldDB" id="A0AAW0YI33"/>
<evidence type="ECO:0000256" key="4">
    <source>
        <dbReference type="ARBA" id="ARBA00023125"/>
    </source>
</evidence>
<evidence type="ECO:0000259" key="6">
    <source>
        <dbReference type="SMART" id="SM00533"/>
    </source>
</evidence>
<dbReference type="GO" id="GO:0006298">
    <property type="term" value="P:mismatch repair"/>
    <property type="evidence" value="ECO:0007669"/>
    <property type="project" value="InterPro"/>
</dbReference>
<dbReference type="InterPro" id="IPR000432">
    <property type="entry name" value="DNA_mismatch_repair_MutS_C"/>
</dbReference>
<evidence type="ECO:0000259" key="7">
    <source>
        <dbReference type="SMART" id="SM00534"/>
    </source>
</evidence>
<dbReference type="SMART" id="SM00533">
    <property type="entry name" value="MUTSd"/>
    <property type="match status" value="1"/>
</dbReference>
<keyword evidence="4" id="KW-0238">DNA-binding</keyword>
<evidence type="ECO:0000313" key="8">
    <source>
        <dbReference type="EMBL" id="KAK8844830.1"/>
    </source>
</evidence>
<feature type="compositionally biased region" description="Pro residues" evidence="5">
    <location>
        <begin position="1"/>
        <end position="11"/>
    </location>
</feature>
<dbReference type="SUPFAM" id="SSF48334">
    <property type="entry name" value="DNA repair protein MutS, domain III"/>
    <property type="match status" value="1"/>
</dbReference>
<comment type="caution">
    <text evidence="8">The sequence shown here is derived from an EMBL/GenBank/DDBJ whole genome shotgun (WGS) entry which is preliminary data.</text>
</comment>
<keyword evidence="9" id="KW-1185">Reference proteome</keyword>
<keyword evidence="2" id="KW-0547">Nucleotide-binding</keyword>
<dbReference type="InterPro" id="IPR045076">
    <property type="entry name" value="MutS"/>
</dbReference>
<keyword evidence="3" id="KW-0067">ATP-binding</keyword>
<feature type="region of interest" description="Disordered" evidence="5">
    <location>
        <begin position="245"/>
        <end position="271"/>
    </location>
</feature>
<dbReference type="GO" id="GO:0051026">
    <property type="term" value="P:chiasma assembly"/>
    <property type="evidence" value="ECO:0007669"/>
    <property type="project" value="TreeGrafter"/>
</dbReference>
<protein>
    <recommendedName>
        <fullName evidence="10">DNA mismatch repair proteins mutS family domain-containing protein</fullName>
    </recommendedName>
</protein>
<evidence type="ECO:0000256" key="2">
    <source>
        <dbReference type="ARBA" id="ARBA00022741"/>
    </source>
</evidence>
<evidence type="ECO:0000256" key="3">
    <source>
        <dbReference type="ARBA" id="ARBA00022840"/>
    </source>
</evidence>
<dbReference type="GeneID" id="92183938"/>
<feature type="compositionally biased region" description="Polar residues" evidence="5">
    <location>
        <begin position="12"/>
        <end position="29"/>
    </location>
</feature>
<dbReference type="KEGG" id="kne:92183938"/>
<dbReference type="EMBL" id="JBCAWK010000013">
    <property type="protein sequence ID" value="KAK8844830.1"/>
    <property type="molecule type" value="Genomic_DNA"/>
</dbReference>
<feature type="region of interest" description="Disordered" evidence="5">
    <location>
        <begin position="898"/>
        <end position="917"/>
    </location>
</feature>
<dbReference type="RefSeq" id="XP_066800054.1">
    <property type="nucleotide sequence ID" value="XM_066949760.1"/>
</dbReference>
<dbReference type="GO" id="GO:0140664">
    <property type="term" value="F:ATP-dependent DNA damage sensor activity"/>
    <property type="evidence" value="ECO:0007669"/>
    <property type="project" value="InterPro"/>
</dbReference>
<dbReference type="Gene3D" id="3.40.50.300">
    <property type="entry name" value="P-loop containing nucleotide triphosphate hydrolases"/>
    <property type="match status" value="2"/>
</dbReference>
<dbReference type="Gene3D" id="1.10.1420.10">
    <property type="match status" value="1"/>
</dbReference>
<dbReference type="InterPro" id="IPR036187">
    <property type="entry name" value="DNA_mismatch_repair_MutS_sf"/>
</dbReference>
<dbReference type="InterPro" id="IPR027417">
    <property type="entry name" value="P-loop_NTPase"/>
</dbReference>
<comment type="similarity">
    <text evidence="1">Belongs to the DNA mismatch repair MutS family.</text>
</comment>
<dbReference type="GO" id="GO:0005524">
    <property type="term" value="F:ATP binding"/>
    <property type="evidence" value="ECO:0007669"/>
    <property type="project" value="UniProtKB-KW"/>
</dbReference>
<dbReference type="PANTHER" id="PTHR11361">
    <property type="entry name" value="DNA MISMATCH REPAIR PROTEIN MUTS FAMILY MEMBER"/>
    <property type="match status" value="1"/>
</dbReference>
<dbReference type="Pfam" id="PF00488">
    <property type="entry name" value="MutS_V"/>
    <property type="match status" value="2"/>
</dbReference>
<evidence type="ECO:0000256" key="5">
    <source>
        <dbReference type="SAM" id="MobiDB-lite"/>
    </source>
</evidence>
<dbReference type="PANTHER" id="PTHR11361:SF20">
    <property type="entry name" value="MUTS PROTEIN HOMOLOG 5"/>
    <property type="match status" value="1"/>
</dbReference>
<evidence type="ECO:0000313" key="9">
    <source>
        <dbReference type="Proteomes" id="UP001388673"/>
    </source>
</evidence>
<proteinExistence type="inferred from homology"/>
<feature type="region of interest" description="Disordered" evidence="5">
    <location>
        <begin position="1"/>
        <end position="95"/>
    </location>
</feature>
<accession>A0AAW0YI33</accession>